<evidence type="ECO:0000313" key="1">
    <source>
        <dbReference type="EMBL" id="KAG6407899.1"/>
    </source>
</evidence>
<sequence length="197" mass="21807">MFDDVSSCHTPPGGQTTAWNAMVAISTTTTIVVSLKWGIHFCNTDRLHKGLIEGLGLACNPDLGFNFEYANLCNWQLVSILNMRICGSRIVVGLGDFECAIGNWMSTTSQNSSRMTWPRFEAVVCEHGLEADVVTSNTDANPGRRFYHRVAKHDALDESVRSKTAEVEALQGYLIELQCNRLCKLNSNVMHYGTTSL</sequence>
<protein>
    <submittedName>
        <fullName evidence="1">Uncharacterized protein</fullName>
    </submittedName>
</protein>
<organism evidence="1">
    <name type="scientific">Salvia splendens</name>
    <name type="common">Scarlet sage</name>
    <dbReference type="NCBI Taxonomy" id="180675"/>
    <lineage>
        <taxon>Eukaryota</taxon>
        <taxon>Viridiplantae</taxon>
        <taxon>Streptophyta</taxon>
        <taxon>Embryophyta</taxon>
        <taxon>Tracheophyta</taxon>
        <taxon>Spermatophyta</taxon>
        <taxon>Magnoliopsida</taxon>
        <taxon>eudicotyledons</taxon>
        <taxon>Gunneridae</taxon>
        <taxon>Pentapetalae</taxon>
        <taxon>asterids</taxon>
        <taxon>lamiids</taxon>
        <taxon>Lamiales</taxon>
        <taxon>Lamiaceae</taxon>
        <taxon>Nepetoideae</taxon>
        <taxon>Mentheae</taxon>
        <taxon>Salviinae</taxon>
        <taxon>Salvia</taxon>
        <taxon>Salvia subgen. Calosphace</taxon>
        <taxon>core Calosphace</taxon>
    </lineage>
</organism>
<dbReference type="EMBL" id="PNBA02000011">
    <property type="protein sequence ID" value="KAG6407899.1"/>
    <property type="molecule type" value="Genomic_DNA"/>
</dbReference>
<dbReference type="AlphaFoldDB" id="A0A8X8X843"/>
<gene>
    <name evidence="1" type="ORF">SASPL_130899</name>
</gene>
<name>A0A8X8X843_SALSN</name>
<proteinExistence type="predicted"/>
<evidence type="ECO:0000313" key="2">
    <source>
        <dbReference type="Proteomes" id="UP000298416"/>
    </source>
</evidence>
<reference evidence="1" key="2">
    <citation type="submission" date="2020-08" db="EMBL/GenBank/DDBJ databases">
        <title>Plant Genome Project.</title>
        <authorList>
            <person name="Zhang R.-G."/>
        </authorList>
    </citation>
    <scope>NUCLEOTIDE SEQUENCE</scope>
    <source>
        <strain evidence="1">Huo1</strain>
        <tissue evidence="1">Leaf</tissue>
    </source>
</reference>
<keyword evidence="2" id="KW-1185">Reference proteome</keyword>
<dbReference type="Proteomes" id="UP000298416">
    <property type="component" value="Unassembled WGS sequence"/>
</dbReference>
<comment type="caution">
    <text evidence="1">The sequence shown here is derived from an EMBL/GenBank/DDBJ whole genome shotgun (WGS) entry which is preliminary data.</text>
</comment>
<reference evidence="1" key="1">
    <citation type="submission" date="2018-01" db="EMBL/GenBank/DDBJ databases">
        <authorList>
            <person name="Mao J.F."/>
        </authorList>
    </citation>
    <scope>NUCLEOTIDE SEQUENCE</scope>
    <source>
        <strain evidence="1">Huo1</strain>
        <tissue evidence="1">Leaf</tissue>
    </source>
</reference>
<accession>A0A8X8X843</accession>